<dbReference type="Pfam" id="PF00535">
    <property type="entry name" value="Glycos_transf_2"/>
    <property type="match status" value="1"/>
</dbReference>
<gene>
    <name evidence="5" type="ORF">JJB11_03570</name>
</gene>
<accession>A0A934TQ05</accession>
<dbReference type="SUPFAM" id="SSF53448">
    <property type="entry name" value="Nucleotide-diphospho-sugar transferases"/>
    <property type="match status" value="1"/>
</dbReference>
<keyword evidence="6" id="KW-1185">Reference proteome</keyword>
<dbReference type="GO" id="GO:0016740">
    <property type="term" value="F:transferase activity"/>
    <property type="evidence" value="ECO:0007669"/>
    <property type="project" value="UniProtKB-KW"/>
</dbReference>
<evidence type="ECO:0000313" key="6">
    <source>
        <dbReference type="Proteomes" id="UP000630528"/>
    </source>
</evidence>
<dbReference type="PANTHER" id="PTHR43646:SF6">
    <property type="entry name" value="PRE-MYCOFACTOCIN GLYCOSYLTRANSFERASE"/>
    <property type="match status" value="1"/>
</dbReference>
<reference evidence="5" key="1">
    <citation type="journal article" date="2012" name="J. Microbiol. Biotechnol.">
        <title>Ramlibacter ginsenosidimutans sp. nov., with ginsenoside-converting activity.</title>
        <authorList>
            <person name="Wang L."/>
            <person name="An D.S."/>
            <person name="Kim S.G."/>
            <person name="Jin F.X."/>
            <person name="Kim S.C."/>
            <person name="Lee S.T."/>
            <person name="Im W.T."/>
        </authorList>
    </citation>
    <scope>NUCLEOTIDE SEQUENCE</scope>
    <source>
        <strain evidence="5">KACC 17527</strain>
    </source>
</reference>
<dbReference type="Gene3D" id="3.90.550.10">
    <property type="entry name" value="Spore Coat Polysaccharide Biosynthesis Protein SpsA, Chain A"/>
    <property type="match status" value="1"/>
</dbReference>
<dbReference type="RefSeq" id="WP_201166512.1">
    <property type="nucleotide sequence ID" value="NZ_JAEPWM010000001.1"/>
</dbReference>
<name>A0A934TQ05_9BURK</name>
<dbReference type="EMBL" id="JAEPWM010000001">
    <property type="protein sequence ID" value="MBK6005160.1"/>
    <property type="molecule type" value="Genomic_DNA"/>
</dbReference>
<proteinExistence type="predicted"/>
<feature type="domain" description="Glycosyltransferase 2-like" evidence="3">
    <location>
        <begin position="7"/>
        <end position="126"/>
    </location>
</feature>
<keyword evidence="2" id="KW-0812">Transmembrane</keyword>
<dbReference type="InterPro" id="IPR001173">
    <property type="entry name" value="Glyco_trans_2-like"/>
</dbReference>
<evidence type="ECO:0000256" key="2">
    <source>
        <dbReference type="SAM" id="Phobius"/>
    </source>
</evidence>
<keyword evidence="2" id="KW-1133">Transmembrane helix</keyword>
<dbReference type="PANTHER" id="PTHR43646">
    <property type="entry name" value="GLYCOSYLTRANSFERASE"/>
    <property type="match status" value="1"/>
</dbReference>
<reference evidence="5" key="2">
    <citation type="submission" date="2021-01" db="EMBL/GenBank/DDBJ databases">
        <authorList>
            <person name="Kang M."/>
        </authorList>
    </citation>
    <scope>NUCLEOTIDE SEQUENCE</scope>
    <source>
        <strain evidence="5">KACC 17527</strain>
    </source>
</reference>
<comment type="caution">
    <text evidence="5">The sequence shown here is derived from an EMBL/GenBank/DDBJ whole genome shotgun (WGS) entry which is preliminary data.</text>
</comment>
<dbReference type="InterPro" id="IPR027791">
    <property type="entry name" value="Galactosyl_T_C"/>
</dbReference>
<evidence type="ECO:0000313" key="5">
    <source>
        <dbReference type="EMBL" id="MBK6005160.1"/>
    </source>
</evidence>
<dbReference type="Pfam" id="PF02709">
    <property type="entry name" value="Glyco_transf_7C"/>
    <property type="match status" value="1"/>
</dbReference>
<sequence>MAQRIGIVVIGRNEGARLKACLAAIPFQACEVVYVDSGSTDGSQEFAARCGAAVVTLDQALPFTAARARNAGMTALLARAPATEFVQFLDGDCELNSGWLRQAVAFLGAHPAHAVVCGRVREREPQRSVFNRLCDLEWDTPVGEAKACGGNAMLRVAAFQAVGGFRETLIAGEEPELCVRLRRAGWRVHRLGAEMVLHDAAMTRFSQWWRRTTRSGYAFAEGAWLHGGSSERHWVREVLRALFYGGLFPLSVLLLALAVAPAWLLLLAVYPAQILRLSRGQGGFTRAFYLVLGRFPEFLGAMRFIGRTMAHGPVRLIEYK</sequence>
<feature type="domain" description="Galactosyltransferase C-terminal" evidence="4">
    <location>
        <begin position="138"/>
        <end position="193"/>
    </location>
</feature>
<organism evidence="5 6">
    <name type="scientific">Ramlibacter ginsenosidimutans</name>
    <dbReference type="NCBI Taxonomy" id="502333"/>
    <lineage>
        <taxon>Bacteria</taxon>
        <taxon>Pseudomonadati</taxon>
        <taxon>Pseudomonadota</taxon>
        <taxon>Betaproteobacteria</taxon>
        <taxon>Burkholderiales</taxon>
        <taxon>Comamonadaceae</taxon>
        <taxon>Ramlibacter</taxon>
    </lineage>
</organism>
<dbReference type="AlphaFoldDB" id="A0A934TQ05"/>
<evidence type="ECO:0000259" key="4">
    <source>
        <dbReference type="Pfam" id="PF02709"/>
    </source>
</evidence>
<keyword evidence="1" id="KW-0808">Transferase</keyword>
<protein>
    <submittedName>
        <fullName evidence="5">Glycosyltransferase</fullName>
    </submittedName>
</protein>
<evidence type="ECO:0000256" key="1">
    <source>
        <dbReference type="ARBA" id="ARBA00022679"/>
    </source>
</evidence>
<evidence type="ECO:0000259" key="3">
    <source>
        <dbReference type="Pfam" id="PF00535"/>
    </source>
</evidence>
<feature type="transmembrane region" description="Helical" evidence="2">
    <location>
        <begin position="241"/>
        <end position="267"/>
    </location>
</feature>
<keyword evidence="2" id="KW-0472">Membrane</keyword>
<dbReference type="Proteomes" id="UP000630528">
    <property type="component" value="Unassembled WGS sequence"/>
</dbReference>
<dbReference type="InterPro" id="IPR029044">
    <property type="entry name" value="Nucleotide-diphossugar_trans"/>
</dbReference>